<dbReference type="EMBL" id="BPLQ01002597">
    <property type="protein sequence ID" value="GIX94311.1"/>
    <property type="molecule type" value="Genomic_DNA"/>
</dbReference>
<accession>A0AAV4PDU3</accession>
<comment type="caution">
    <text evidence="1">The sequence shown here is derived from an EMBL/GenBank/DDBJ whole genome shotgun (WGS) entry which is preliminary data.</text>
</comment>
<gene>
    <name evidence="1" type="ORF">CDAR_570251</name>
</gene>
<dbReference type="Proteomes" id="UP001054837">
    <property type="component" value="Unassembled WGS sequence"/>
</dbReference>
<evidence type="ECO:0000313" key="2">
    <source>
        <dbReference type="Proteomes" id="UP001054837"/>
    </source>
</evidence>
<name>A0AAV4PDU3_9ARAC</name>
<organism evidence="1 2">
    <name type="scientific">Caerostris darwini</name>
    <dbReference type="NCBI Taxonomy" id="1538125"/>
    <lineage>
        <taxon>Eukaryota</taxon>
        <taxon>Metazoa</taxon>
        <taxon>Ecdysozoa</taxon>
        <taxon>Arthropoda</taxon>
        <taxon>Chelicerata</taxon>
        <taxon>Arachnida</taxon>
        <taxon>Araneae</taxon>
        <taxon>Araneomorphae</taxon>
        <taxon>Entelegynae</taxon>
        <taxon>Araneoidea</taxon>
        <taxon>Araneidae</taxon>
        <taxon>Caerostris</taxon>
    </lineage>
</organism>
<evidence type="ECO:0000313" key="1">
    <source>
        <dbReference type="EMBL" id="GIX94311.1"/>
    </source>
</evidence>
<reference evidence="1 2" key="1">
    <citation type="submission" date="2021-06" db="EMBL/GenBank/DDBJ databases">
        <title>Caerostris darwini draft genome.</title>
        <authorList>
            <person name="Kono N."/>
            <person name="Arakawa K."/>
        </authorList>
    </citation>
    <scope>NUCLEOTIDE SEQUENCE [LARGE SCALE GENOMIC DNA]</scope>
</reference>
<protein>
    <submittedName>
        <fullName evidence="1">Uncharacterized protein</fullName>
    </submittedName>
</protein>
<dbReference type="AlphaFoldDB" id="A0AAV4PDU3"/>
<proteinExistence type="predicted"/>
<sequence length="160" mass="18779">MYPPRDHQAECGSRFYYDDPHWSWIRGCLFKTFINWAVKCVRSLHHPRKGEGWTLYSDVCRRQPSSILSATDYFSVPEAPECRLIRVPMNLATGGIGGGEERNGRAMKQNRIFLHQLMWLQFYFCTVKRVTTDPRNLISLESKEVLVITRKYCEVFLLLE</sequence>
<keyword evidence="2" id="KW-1185">Reference proteome</keyword>